<reference evidence="2" key="1">
    <citation type="submission" date="2022-03" db="EMBL/GenBank/DDBJ databases">
        <title>Genomic analyses of argali, domestic sheep and their hybrids provide insights into chromosomal evolution, heterosis and genetic basis of agronomic traits.</title>
        <authorList>
            <person name="Li M."/>
        </authorList>
    </citation>
    <scope>NUCLEOTIDE SEQUENCE</scope>
    <source>
        <strain evidence="2">CAU-MHL-2022a</strain>
        <tissue evidence="2">Skin</tissue>
    </source>
</reference>
<dbReference type="AlphaFoldDB" id="A0AAD4Y6C4"/>
<sequence length="123" mass="14080">MESHSSQPTATVQCDECRAGGQSEEQVKEASWKRGRHLQGQALETPRRRMFLTKRLSPCKIGARASTGVSGFTTKARGHWENQKQYPNDSDKCVQKRGGEKEKPEFYPKWKLRKSTIMNKLIQ</sequence>
<evidence type="ECO:0000313" key="2">
    <source>
        <dbReference type="EMBL" id="KAI4536067.1"/>
    </source>
</evidence>
<keyword evidence="3" id="KW-1185">Reference proteome</keyword>
<feature type="compositionally biased region" description="Polar residues" evidence="1">
    <location>
        <begin position="1"/>
        <end position="12"/>
    </location>
</feature>
<organism evidence="2 3">
    <name type="scientific">Ovis ammon polii</name>
    <dbReference type="NCBI Taxonomy" id="230172"/>
    <lineage>
        <taxon>Eukaryota</taxon>
        <taxon>Metazoa</taxon>
        <taxon>Chordata</taxon>
        <taxon>Craniata</taxon>
        <taxon>Vertebrata</taxon>
        <taxon>Euteleostomi</taxon>
        <taxon>Mammalia</taxon>
        <taxon>Eutheria</taxon>
        <taxon>Laurasiatheria</taxon>
        <taxon>Artiodactyla</taxon>
        <taxon>Ruminantia</taxon>
        <taxon>Pecora</taxon>
        <taxon>Bovidae</taxon>
        <taxon>Caprinae</taxon>
        <taxon>Ovis</taxon>
    </lineage>
</organism>
<protein>
    <submittedName>
        <fullName evidence="2">Uncharacterized protein</fullName>
    </submittedName>
</protein>
<evidence type="ECO:0000313" key="3">
    <source>
        <dbReference type="Proteomes" id="UP001214576"/>
    </source>
</evidence>
<accession>A0AAD4Y6C4</accession>
<name>A0AAD4Y6C4_OVIAM</name>
<proteinExistence type="predicted"/>
<comment type="caution">
    <text evidence="2">The sequence shown here is derived from an EMBL/GenBank/DDBJ whole genome shotgun (WGS) entry which is preliminary data.</text>
</comment>
<evidence type="ECO:0000256" key="1">
    <source>
        <dbReference type="SAM" id="MobiDB-lite"/>
    </source>
</evidence>
<feature type="region of interest" description="Disordered" evidence="1">
    <location>
        <begin position="1"/>
        <end position="20"/>
    </location>
</feature>
<dbReference type="EMBL" id="JAKZEL010000016">
    <property type="protein sequence ID" value="KAI4536067.1"/>
    <property type="molecule type" value="Genomic_DNA"/>
</dbReference>
<gene>
    <name evidence="2" type="ORF">MG293_013459</name>
</gene>
<dbReference type="Proteomes" id="UP001214576">
    <property type="component" value="Unassembled WGS sequence"/>
</dbReference>